<evidence type="ECO:0000313" key="3">
    <source>
        <dbReference type="Proteomes" id="UP000031036"/>
    </source>
</evidence>
<name>A0A0B2VKJ6_TOXCA</name>
<evidence type="ECO:0000313" key="2">
    <source>
        <dbReference type="EMBL" id="KHN81894.1"/>
    </source>
</evidence>
<evidence type="ECO:0000256" key="1">
    <source>
        <dbReference type="SAM" id="Phobius"/>
    </source>
</evidence>
<feature type="transmembrane region" description="Helical" evidence="1">
    <location>
        <begin position="77"/>
        <end position="98"/>
    </location>
</feature>
<keyword evidence="3" id="KW-1185">Reference proteome</keyword>
<organism evidence="2 3">
    <name type="scientific">Toxocara canis</name>
    <name type="common">Canine roundworm</name>
    <dbReference type="NCBI Taxonomy" id="6265"/>
    <lineage>
        <taxon>Eukaryota</taxon>
        <taxon>Metazoa</taxon>
        <taxon>Ecdysozoa</taxon>
        <taxon>Nematoda</taxon>
        <taxon>Chromadorea</taxon>
        <taxon>Rhabditida</taxon>
        <taxon>Spirurina</taxon>
        <taxon>Ascaridomorpha</taxon>
        <taxon>Ascaridoidea</taxon>
        <taxon>Toxocaridae</taxon>
        <taxon>Toxocara</taxon>
    </lineage>
</organism>
<keyword evidence="1" id="KW-1133">Transmembrane helix</keyword>
<comment type="caution">
    <text evidence="2">The sequence shown here is derived from an EMBL/GenBank/DDBJ whole genome shotgun (WGS) entry which is preliminary data.</text>
</comment>
<reference evidence="2 3" key="1">
    <citation type="submission" date="2014-11" db="EMBL/GenBank/DDBJ databases">
        <title>Genetic blueprint of the zoonotic pathogen Toxocara canis.</title>
        <authorList>
            <person name="Zhu X.-Q."/>
            <person name="Korhonen P.K."/>
            <person name="Cai H."/>
            <person name="Young N.D."/>
            <person name="Nejsum P."/>
            <person name="von Samson-Himmelstjerna G."/>
            <person name="Boag P.R."/>
            <person name="Tan P."/>
            <person name="Li Q."/>
            <person name="Min J."/>
            <person name="Yang Y."/>
            <person name="Wang X."/>
            <person name="Fang X."/>
            <person name="Hall R.S."/>
            <person name="Hofmann A."/>
            <person name="Sternberg P.W."/>
            <person name="Jex A.R."/>
            <person name="Gasser R.B."/>
        </authorList>
    </citation>
    <scope>NUCLEOTIDE SEQUENCE [LARGE SCALE GENOMIC DNA]</scope>
    <source>
        <strain evidence="2">PN_DK_2014</strain>
    </source>
</reference>
<gene>
    <name evidence="2" type="ORF">Tcan_12765</name>
</gene>
<proteinExistence type="predicted"/>
<dbReference type="EMBL" id="JPKZ01001446">
    <property type="protein sequence ID" value="KHN81894.1"/>
    <property type="molecule type" value="Genomic_DNA"/>
</dbReference>
<accession>A0A0B2VKJ6</accession>
<sequence length="127" mass="14718">MEVLIIAKDKLRRSPQFQHITDRLASELLLSRRTLMKNPIHFNERKFQGVSCILNILQSDIIHAKQHLAELVRVKFFFLHIVICVSQVCTASVIEAVLQSFQLRQPSLKELKPVMLIVPRVFVSFIL</sequence>
<keyword evidence="1" id="KW-0472">Membrane</keyword>
<dbReference type="Proteomes" id="UP000031036">
    <property type="component" value="Unassembled WGS sequence"/>
</dbReference>
<keyword evidence="1" id="KW-0812">Transmembrane</keyword>
<protein>
    <submittedName>
        <fullName evidence="2">Uncharacterized protein</fullName>
    </submittedName>
</protein>
<dbReference type="AlphaFoldDB" id="A0A0B2VKJ6"/>